<dbReference type="OrthoDB" id="273564at2"/>
<dbReference type="InterPro" id="IPR046883">
    <property type="entry name" value="T6SS_FHA_C"/>
</dbReference>
<dbReference type="RefSeq" id="WP_138677907.1">
    <property type="nucleotide sequence ID" value="NZ_SWAD01000030.1"/>
</dbReference>
<dbReference type="PROSITE" id="PS50006">
    <property type="entry name" value="FHA_DOMAIN"/>
    <property type="match status" value="2"/>
</dbReference>
<keyword evidence="3" id="KW-1185">Reference proteome</keyword>
<dbReference type="Pfam" id="PF20232">
    <property type="entry name" value="T6SS_FHA_C"/>
    <property type="match status" value="1"/>
</dbReference>
<dbReference type="InterPro" id="IPR008984">
    <property type="entry name" value="SMAD_FHA_dom_sf"/>
</dbReference>
<dbReference type="Pfam" id="PF00498">
    <property type="entry name" value="FHA"/>
    <property type="match status" value="2"/>
</dbReference>
<feature type="domain" description="FHA" evidence="1">
    <location>
        <begin position="29"/>
        <end position="79"/>
    </location>
</feature>
<dbReference type="SUPFAM" id="SSF49879">
    <property type="entry name" value="SMAD/FHA domain"/>
    <property type="match status" value="2"/>
</dbReference>
<dbReference type="InterPro" id="IPR000253">
    <property type="entry name" value="FHA_dom"/>
</dbReference>
<accession>A0A5S4EP53</accession>
<feature type="domain" description="FHA" evidence="1">
    <location>
        <begin position="155"/>
        <end position="205"/>
    </location>
</feature>
<dbReference type="Proteomes" id="UP000306324">
    <property type="component" value="Unassembled WGS sequence"/>
</dbReference>
<dbReference type="InterPro" id="IPR050923">
    <property type="entry name" value="Cell_Proc_Reg/RNA_Proc"/>
</dbReference>
<comment type="caution">
    <text evidence="2">The sequence shown here is derived from an EMBL/GenBank/DDBJ whole genome shotgun (WGS) entry which is preliminary data.</text>
</comment>
<evidence type="ECO:0000313" key="3">
    <source>
        <dbReference type="Proteomes" id="UP000306324"/>
    </source>
</evidence>
<dbReference type="CDD" id="cd00060">
    <property type="entry name" value="FHA"/>
    <property type="match status" value="2"/>
</dbReference>
<dbReference type="SMART" id="SM00240">
    <property type="entry name" value="FHA"/>
    <property type="match status" value="2"/>
</dbReference>
<name>A0A5S4EP53_9PROT</name>
<reference evidence="2 3" key="1">
    <citation type="submission" date="2019-04" db="EMBL/GenBank/DDBJ databases">
        <title>A novel phosphate-accumulating bacterium identified in bioreactor for phosphate removal from wastewater.</title>
        <authorList>
            <person name="Kotlyarov R.Y."/>
            <person name="Beletsky A.V."/>
            <person name="Kallistova A.Y."/>
            <person name="Dorofeev A.G."/>
            <person name="Nikolaev Y.Y."/>
            <person name="Pimenov N.V."/>
            <person name="Ravin N.V."/>
            <person name="Mardanov A.V."/>
        </authorList>
    </citation>
    <scope>NUCLEOTIDE SEQUENCE [LARGE SCALE GENOMIC DNA]</scope>
    <source>
        <strain evidence="2 3">Bin19</strain>
    </source>
</reference>
<evidence type="ECO:0000259" key="1">
    <source>
        <dbReference type="PROSITE" id="PS50006"/>
    </source>
</evidence>
<organism evidence="2 3">
    <name type="scientific">Candidatus Accumulibacter phosphatis</name>
    <dbReference type="NCBI Taxonomy" id="327160"/>
    <lineage>
        <taxon>Bacteria</taxon>
        <taxon>Pseudomonadati</taxon>
        <taxon>Pseudomonadota</taxon>
        <taxon>Betaproteobacteria</taxon>
        <taxon>Candidatus Accumulibacter</taxon>
    </lineage>
</organism>
<proteinExistence type="predicted"/>
<sequence length="552" mass="59230">MKLRLTLENATGLPATATASIEFGARESLSIGRLPGLDWTLPDPSRLMSGRHCEISRSPEAYLLYDLSTNGTFIDGNTTRLTSPHALRDGERLRIGAYLIRVEIKDDGEPVRHDDLADGHFPPAPEPLLQLTIESKPTSADQHPLTKTLGHQGVLRIGRDDSNDWTLPDRTGGISRHHCTIRFTDGAFVLQDSSSNGTFVNHSSERINDRVSDNYPLRDGDLLLIGPYLIAVQITGLADTTPDGATSCGVDQPAPLPVADEPPSAQVAPVRPAGNARRGGDPALLLADLPPVALTPAELGTDRMPANVPAADDGMTLLARVVKTPPALPSEPVVTRIVAETAPSPSTDATDPTPPAQAATGGDVLASMARGLGLSPEDLEETDAAALGERLGQLLLLITDEIRQLQALRNAALDQPPGVRPGPAPSNPLSIMPTNEEALRVLFGPPRRAYLDCQQSFQTSLAELGEHFRQTEAAVRTAVQIMVNELAPEAIDRAASAENRMGQLLSSRKARLWDLYVERWGSRQSLQPHRPVSSFIATFAGETARGDKLEEN</sequence>
<evidence type="ECO:0000313" key="2">
    <source>
        <dbReference type="EMBL" id="TMQ77196.1"/>
    </source>
</evidence>
<gene>
    <name evidence="2" type="ORF">ACCUM_3413</name>
</gene>
<protein>
    <submittedName>
        <fullName evidence="2">Uncharacterized protein ImpI/VasC</fullName>
    </submittedName>
</protein>
<dbReference type="Gene3D" id="2.60.200.20">
    <property type="match status" value="2"/>
</dbReference>
<dbReference type="NCBIfam" id="TIGR03354">
    <property type="entry name" value="VI_FHA"/>
    <property type="match status" value="1"/>
</dbReference>
<dbReference type="EMBL" id="SWAD01000030">
    <property type="protein sequence ID" value="TMQ77196.1"/>
    <property type="molecule type" value="Genomic_DNA"/>
</dbReference>
<dbReference type="PANTHER" id="PTHR23308">
    <property type="entry name" value="NUCLEAR INHIBITOR OF PROTEIN PHOSPHATASE-1"/>
    <property type="match status" value="1"/>
</dbReference>
<dbReference type="InterPro" id="IPR017735">
    <property type="entry name" value="T6SS_FHA"/>
</dbReference>
<dbReference type="AlphaFoldDB" id="A0A5S4EP53"/>